<organism evidence="2 3">
    <name type="scientific">Streptomyces hiroshimensis</name>
    <dbReference type="NCBI Taxonomy" id="66424"/>
    <lineage>
        <taxon>Bacteria</taxon>
        <taxon>Bacillati</taxon>
        <taxon>Actinomycetota</taxon>
        <taxon>Actinomycetes</taxon>
        <taxon>Kitasatosporales</taxon>
        <taxon>Streptomycetaceae</taxon>
        <taxon>Streptomyces</taxon>
    </lineage>
</organism>
<dbReference type="InterPro" id="IPR007278">
    <property type="entry name" value="DUF397"/>
</dbReference>
<sequence length="66" mass="7021">MTALHWQKSTYSEHGSSCVYLAATPGGTVLLRESDAPTDIIAAPPSRLRPLITRIKTGTLSASAPR</sequence>
<protein>
    <recommendedName>
        <fullName evidence="1">DUF397 domain-containing protein</fullName>
    </recommendedName>
</protein>
<dbReference type="RefSeq" id="WP_190020778.1">
    <property type="nucleotide sequence ID" value="NZ_BMUT01000002.1"/>
</dbReference>
<proteinExistence type="predicted"/>
<dbReference type="Pfam" id="PF04149">
    <property type="entry name" value="DUF397"/>
    <property type="match status" value="1"/>
</dbReference>
<dbReference type="EMBL" id="BMUT01000002">
    <property type="protein sequence ID" value="GGX70810.1"/>
    <property type="molecule type" value="Genomic_DNA"/>
</dbReference>
<gene>
    <name evidence="2" type="ORF">GCM10010324_14920</name>
</gene>
<evidence type="ECO:0000259" key="1">
    <source>
        <dbReference type="Pfam" id="PF04149"/>
    </source>
</evidence>
<dbReference type="Proteomes" id="UP000659223">
    <property type="component" value="Unassembled WGS sequence"/>
</dbReference>
<evidence type="ECO:0000313" key="2">
    <source>
        <dbReference type="EMBL" id="GGX70810.1"/>
    </source>
</evidence>
<feature type="domain" description="DUF397" evidence="1">
    <location>
        <begin position="4"/>
        <end position="56"/>
    </location>
</feature>
<name>A0ABQ2Y7Y0_9ACTN</name>
<evidence type="ECO:0000313" key="3">
    <source>
        <dbReference type="Proteomes" id="UP000659223"/>
    </source>
</evidence>
<accession>A0ABQ2Y7Y0</accession>
<reference evidence="3" key="1">
    <citation type="journal article" date="2019" name="Int. J. Syst. Evol. Microbiol.">
        <title>The Global Catalogue of Microorganisms (GCM) 10K type strain sequencing project: providing services to taxonomists for standard genome sequencing and annotation.</title>
        <authorList>
            <consortium name="The Broad Institute Genomics Platform"/>
            <consortium name="The Broad Institute Genome Sequencing Center for Infectious Disease"/>
            <person name="Wu L."/>
            <person name="Ma J."/>
        </authorList>
    </citation>
    <scope>NUCLEOTIDE SEQUENCE [LARGE SCALE GENOMIC DNA]</scope>
    <source>
        <strain evidence="3">JCM 4586</strain>
    </source>
</reference>
<comment type="caution">
    <text evidence="2">The sequence shown here is derived from an EMBL/GenBank/DDBJ whole genome shotgun (WGS) entry which is preliminary data.</text>
</comment>
<keyword evidence="3" id="KW-1185">Reference proteome</keyword>